<keyword evidence="3" id="KW-1185">Reference proteome</keyword>
<proteinExistence type="predicted"/>
<feature type="region of interest" description="Disordered" evidence="1">
    <location>
        <begin position="240"/>
        <end position="493"/>
    </location>
</feature>
<accession>L0DNG5</accession>
<evidence type="ECO:0000313" key="2">
    <source>
        <dbReference type="EMBL" id="AGA30807.1"/>
    </source>
</evidence>
<protein>
    <submittedName>
        <fullName evidence="2">Uncharacterized protein</fullName>
    </submittedName>
</protein>
<dbReference type="Proteomes" id="UP000010798">
    <property type="component" value="Chromosome"/>
</dbReference>
<feature type="compositionally biased region" description="Polar residues" evidence="1">
    <location>
        <begin position="191"/>
        <end position="202"/>
    </location>
</feature>
<name>L0DNG5_SINAD</name>
<feature type="region of interest" description="Disordered" evidence="1">
    <location>
        <begin position="531"/>
        <end position="572"/>
    </location>
</feature>
<feature type="compositionally biased region" description="Pro residues" evidence="1">
    <location>
        <begin position="361"/>
        <end position="377"/>
    </location>
</feature>
<evidence type="ECO:0000313" key="3">
    <source>
        <dbReference type="Proteomes" id="UP000010798"/>
    </source>
</evidence>
<dbReference type="KEGG" id="saci:Sinac_6737"/>
<sequence length="572" mass="59073">MTMIKKRHDDRPERHRSRCKRLAVLGFLTLGSNLGCGQSMLRLPAGSNGALLGPAPIPYSASTTAKATGASAGRKPDAIGPVALRADASYGSSIEDLFLASYRDSKSYGPHLAKSTAPVPSHGESVLPGGQLVAGQESAIAPANPHEGQETRQTALFAPPQTHARQQNRGPATSPKATQIPPPQVRLFTPKNPTEAASSTQGPMDLVSACGLTKIAPPRQSDPTYFPDLEAASKHTGIGLPIAPANSAKPGSKTPTVAKVSSPPATAPAEVVAPPPTQPKTTTEPTIPAEISMEPPKTAEIPAQPPALAEPPSQPATLAELPAESPALTEPPSQPAMATDLLADPLALPETPSKPTAPTEQPAPLPENPSQTPPPVETPEQLPPLAAIATEPAVRTKETKVESPGTPFEDANTPPPTPSEPDPQPETGDLSGAFEETKIPLPGQAAAPSGEQAGGPELDLVPLPPLQVDPSVFGTSAELPPPLPLATPSPTVAANSDCPACEILRKQKESDHWATGPANRTISCPSCAENQARSHAKAKPGHKNQDLDSALKDTKISSPLLRSAKVASQSPH</sequence>
<gene>
    <name evidence="2" type="ordered locus">Sinac_6737</name>
</gene>
<feature type="compositionally biased region" description="Low complexity" evidence="1">
    <location>
        <begin position="263"/>
        <end position="272"/>
    </location>
</feature>
<feature type="compositionally biased region" description="Polar residues" evidence="1">
    <location>
        <begin position="163"/>
        <end position="177"/>
    </location>
</feature>
<feature type="compositionally biased region" description="Low complexity" evidence="1">
    <location>
        <begin position="279"/>
        <end position="288"/>
    </location>
</feature>
<feature type="region of interest" description="Disordered" evidence="1">
    <location>
        <begin position="161"/>
        <end position="204"/>
    </location>
</feature>
<dbReference type="STRING" id="886293.Sinac_6737"/>
<feature type="compositionally biased region" description="Pro residues" evidence="1">
    <location>
        <begin position="303"/>
        <end position="314"/>
    </location>
</feature>
<dbReference type="AlphaFoldDB" id="L0DNG5"/>
<feature type="compositionally biased region" description="Low complexity" evidence="1">
    <location>
        <begin position="468"/>
        <end position="478"/>
    </location>
</feature>
<reference evidence="2 3" key="1">
    <citation type="submission" date="2012-02" db="EMBL/GenBank/DDBJ databases">
        <title>Complete sequence of chromosome of Singulisphaera acidiphila DSM 18658.</title>
        <authorList>
            <consortium name="US DOE Joint Genome Institute (JGI-PGF)"/>
            <person name="Lucas S."/>
            <person name="Copeland A."/>
            <person name="Lapidus A."/>
            <person name="Glavina del Rio T."/>
            <person name="Dalin E."/>
            <person name="Tice H."/>
            <person name="Bruce D."/>
            <person name="Goodwin L."/>
            <person name="Pitluck S."/>
            <person name="Peters L."/>
            <person name="Ovchinnikova G."/>
            <person name="Chertkov O."/>
            <person name="Kyrpides N."/>
            <person name="Mavromatis K."/>
            <person name="Ivanova N."/>
            <person name="Brettin T."/>
            <person name="Detter J.C."/>
            <person name="Han C."/>
            <person name="Larimer F."/>
            <person name="Land M."/>
            <person name="Hauser L."/>
            <person name="Markowitz V."/>
            <person name="Cheng J.-F."/>
            <person name="Hugenholtz P."/>
            <person name="Woyke T."/>
            <person name="Wu D."/>
            <person name="Tindall B."/>
            <person name="Pomrenke H."/>
            <person name="Brambilla E."/>
            <person name="Klenk H.-P."/>
            <person name="Eisen J.A."/>
        </authorList>
    </citation>
    <scope>NUCLEOTIDE SEQUENCE [LARGE SCALE GENOMIC DNA]</scope>
    <source>
        <strain evidence="3">ATCC BAA-1392 / DSM 18658 / VKM B-2454 / MOB10</strain>
    </source>
</reference>
<dbReference type="HOGENOM" id="CLU_476393_0_0_0"/>
<evidence type="ECO:0000256" key="1">
    <source>
        <dbReference type="SAM" id="MobiDB-lite"/>
    </source>
</evidence>
<feature type="compositionally biased region" description="Basic and acidic residues" evidence="1">
    <location>
        <begin position="543"/>
        <end position="555"/>
    </location>
</feature>
<organism evidence="2 3">
    <name type="scientific">Singulisphaera acidiphila (strain ATCC BAA-1392 / DSM 18658 / VKM B-2454 / MOB10)</name>
    <dbReference type="NCBI Taxonomy" id="886293"/>
    <lineage>
        <taxon>Bacteria</taxon>
        <taxon>Pseudomonadati</taxon>
        <taxon>Planctomycetota</taxon>
        <taxon>Planctomycetia</taxon>
        <taxon>Isosphaerales</taxon>
        <taxon>Isosphaeraceae</taxon>
        <taxon>Singulisphaera</taxon>
    </lineage>
</organism>
<feature type="compositionally biased region" description="Pro residues" evidence="1">
    <location>
        <begin position="413"/>
        <end position="424"/>
    </location>
</feature>
<dbReference type="EMBL" id="CP003364">
    <property type="protein sequence ID" value="AGA30807.1"/>
    <property type="molecule type" value="Genomic_DNA"/>
</dbReference>
<feature type="compositionally biased region" description="Low complexity" evidence="1">
    <location>
        <begin position="335"/>
        <end position="351"/>
    </location>
</feature>